<dbReference type="GeneID" id="100168425"/>
<feature type="region of interest" description="Disordered" evidence="1">
    <location>
        <begin position="173"/>
        <end position="253"/>
    </location>
</feature>
<feature type="region of interest" description="Disordered" evidence="1">
    <location>
        <begin position="8"/>
        <end position="62"/>
    </location>
</feature>
<organism evidence="2 3">
    <name type="scientific">Acyrthosiphon pisum</name>
    <name type="common">Pea aphid</name>
    <dbReference type="NCBI Taxonomy" id="7029"/>
    <lineage>
        <taxon>Eukaryota</taxon>
        <taxon>Metazoa</taxon>
        <taxon>Ecdysozoa</taxon>
        <taxon>Arthropoda</taxon>
        <taxon>Hexapoda</taxon>
        <taxon>Insecta</taxon>
        <taxon>Pterygota</taxon>
        <taxon>Neoptera</taxon>
        <taxon>Paraneoptera</taxon>
        <taxon>Hemiptera</taxon>
        <taxon>Sternorrhyncha</taxon>
        <taxon>Aphidomorpha</taxon>
        <taxon>Aphidoidea</taxon>
        <taxon>Aphididae</taxon>
        <taxon>Macrosiphini</taxon>
        <taxon>Acyrthosiphon</taxon>
    </lineage>
</organism>
<feature type="region of interest" description="Disordered" evidence="1">
    <location>
        <begin position="939"/>
        <end position="958"/>
    </location>
</feature>
<feature type="compositionally biased region" description="Low complexity" evidence="1">
    <location>
        <begin position="1162"/>
        <end position="1173"/>
    </location>
</feature>
<feature type="compositionally biased region" description="Polar residues" evidence="1">
    <location>
        <begin position="1121"/>
        <end position="1157"/>
    </location>
</feature>
<sequence>MFSFLKFLNSKPDADKNKKPNSLNGKTLNLNSPHARALNVFNNKSPKSNGSRTSLRSNCKETVTSPGFSFRIAQKAREMRPTTPNTDVSNLSTSYTLENSLNGSNTMNGNNTSRDIFDKKRKLMETLDNFGGRKRTRQEVIYKSGVDAFVNRRRRTISESSAAPDRVIVMNGHNHRFNQPTPTVTNSSSVNVENKKTKRQSDFGVNICHPQKKPRTRNNEILSSYSSSKFLLTPGQKRPYPSDHEEESPDRKHCKSCTCCGSTVLLNNDRNTSNKSDKTTETDMSDDLVTVAASRIFNRSGKTQVVKKVCMKTILDEVFDDADPIPYTSIEKLEEKRKKAQKNVISIEQHNIDKSNVKNGNQSVDSVACVPSPIISTFNEVQPAVTNLLSNGSTTSPSATLNTTPLLQSTVPLAFGLQPSESTPKISEGNKNNTPLQFNFGSPITSAVTSVEENHKKTNEVDGKGIVDQTSESTNTLEIKTQNKSVKIPNEQNEFQSLEKDKNINDNFQIGGQNSFNNDKDKPKPSFQFTVPASKTIESVTSSSTVVSDCSKINDSNLHVQIDTEKSIDNSKKEAEKSLVFGTKIDNFSKQVQPSFTFGAPKADEKQSTPVMQFGVPKADEKQSTPIMQFGVLKSDEKQSTPVMQFGLPKIDDKQSTPVMQFGVNKSDEKQSTPVMQFGVNKSDEKQSTPVMQFGVNKSDEKQSTPVMQFGVPKIDNKQSTPAMQFGATKDNDKQTTPVMQFGVTKVNDKQSTPIMQFGATKTDVTESTPKMPFEATKGSENPTAQSLFSFGNNQKSVENSKPTDSVKFQFGPLKCDSKPITESTNAVFGSSSQNKNLFSFGKTDNTTLPTGNPPKYDDITEKSTPKLQFGALSTPVFGASSTDQSKSQFNTSVSQSAINQGPKLVFGSQTAENKPTASGMVFANNTTKPMFQFNNTGSKLGDKPSETPSGSFPFTSNKTTPAFGASAPQDFRDKPAFQFNTQKTEEPKTQFSTPSFGTQNTSAPFKFGGNDKPASFGTTFPSSNQPLQFTNNTEKTAEPFKFGSSVQTSNAFQFSANKTDNGPVKFGQATGTFATSGFSGFGNSAPQQTTTFGTVQPPQPSPFGNITSPTAAPTFGSVASPPSNTFGTNQSFQFGSTNNAPASSSTFAFGSNSQPTKPDGAFSFNAASTTASPFQFGQGPSPLSTPQFGGTQPNQGSFGFGSPPMTATVMPGSSQPLFSMGTAPAGERRKAKAVRRRQ</sequence>
<dbReference type="EnsemblMetazoa" id="XM_001949112.5">
    <property type="protein sequence ID" value="XP_001949147.2"/>
    <property type="gene ID" value="LOC100168425"/>
</dbReference>
<feature type="compositionally biased region" description="Polar residues" evidence="1">
    <location>
        <begin position="947"/>
        <end position="958"/>
    </location>
</feature>
<feature type="compositionally biased region" description="Polar residues" evidence="1">
    <location>
        <begin position="1087"/>
        <end position="1112"/>
    </location>
</feature>
<feature type="compositionally biased region" description="Polar residues" evidence="1">
    <location>
        <begin position="40"/>
        <end position="62"/>
    </location>
</feature>
<reference evidence="2" key="2">
    <citation type="submission" date="2022-06" db="UniProtKB">
        <authorList>
            <consortium name="EnsemblMetazoa"/>
        </authorList>
    </citation>
    <scope>IDENTIFICATION</scope>
</reference>
<evidence type="ECO:0000313" key="2">
    <source>
        <dbReference type="EnsemblMetazoa" id="XP_001949147.2"/>
    </source>
</evidence>
<accession>A0A8R1W4X8</accession>
<protein>
    <submittedName>
        <fullName evidence="2">Uncharacterized protein</fullName>
    </submittedName>
</protein>
<feature type="compositionally biased region" description="Polar residues" evidence="1">
    <location>
        <begin position="1182"/>
        <end position="1198"/>
    </location>
</feature>
<feature type="region of interest" description="Disordered" evidence="1">
    <location>
        <begin position="1082"/>
        <end position="1239"/>
    </location>
</feature>
<dbReference type="RefSeq" id="XP_001949147.2">
    <property type="nucleotide sequence ID" value="XM_001949112.4"/>
</dbReference>
<proteinExistence type="predicted"/>
<name>A0A8R1W4X8_ACYPI</name>
<dbReference type="OrthoDB" id="6603118at2759"/>
<feature type="compositionally biased region" description="Polar residues" evidence="1">
    <location>
        <begin position="20"/>
        <end position="32"/>
    </location>
</feature>
<evidence type="ECO:0000256" key="1">
    <source>
        <dbReference type="SAM" id="MobiDB-lite"/>
    </source>
</evidence>
<dbReference type="KEGG" id="api:100168425"/>
<dbReference type="Proteomes" id="UP000007819">
    <property type="component" value="Chromosome A3"/>
</dbReference>
<feature type="compositionally biased region" description="Basic residues" evidence="1">
    <location>
        <begin position="1230"/>
        <end position="1239"/>
    </location>
</feature>
<evidence type="ECO:0000313" key="3">
    <source>
        <dbReference type="Proteomes" id="UP000007819"/>
    </source>
</evidence>
<feature type="compositionally biased region" description="Polar residues" evidence="1">
    <location>
        <begin position="219"/>
        <end position="230"/>
    </location>
</feature>
<keyword evidence="3" id="KW-1185">Reference proteome</keyword>
<dbReference type="AlphaFoldDB" id="A0A8R1W4X8"/>
<reference evidence="3" key="1">
    <citation type="submission" date="2010-06" db="EMBL/GenBank/DDBJ databases">
        <authorList>
            <person name="Jiang H."/>
            <person name="Abraham K."/>
            <person name="Ali S."/>
            <person name="Alsbrooks S.L."/>
            <person name="Anim B.N."/>
            <person name="Anosike U.S."/>
            <person name="Attaway T."/>
            <person name="Bandaranaike D.P."/>
            <person name="Battles P.K."/>
            <person name="Bell S.N."/>
            <person name="Bell A.V."/>
            <person name="Beltran B."/>
            <person name="Bickham C."/>
            <person name="Bustamante Y."/>
            <person name="Caleb T."/>
            <person name="Canada A."/>
            <person name="Cardenas V."/>
            <person name="Carter K."/>
            <person name="Chacko J."/>
            <person name="Chandrabose M.N."/>
            <person name="Chavez D."/>
            <person name="Chavez A."/>
            <person name="Chen L."/>
            <person name="Chu H.-S."/>
            <person name="Claassen K.J."/>
            <person name="Cockrell R."/>
            <person name="Collins M."/>
            <person name="Cooper J.A."/>
            <person name="Cree A."/>
            <person name="Curry S.M."/>
            <person name="Da Y."/>
            <person name="Dao M.D."/>
            <person name="Das B."/>
            <person name="Davila M.-L."/>
            <person name="Davy-Carroll L."/>
            <person name="Denson S."/>
            <person name="Dinh H."/>
            <person name="Ebong V.E."/>
            <person name="Edwards J.R."/>
            <person name="Egan A."/>
            <person name="El-Daye J."/>
            <person name="Escobedo L."/>
            <person name="Fernandez S."/>
            <person name="Fernando P.R."/>
            <person name="Flagg N."/>
            <person name="Forbes L.D."/>
            <person name="Fowler R.G."/>
            <person name="Fu Q."/>
            <person name="Gabisi R.A."/>
            <person name="Ganer J."/>
            <person name="Garbino Pronczuk A."/>
            <person name="Garcia R.M."/>
            <person name="Garner T."/>
            <person name="Garrett T.E."/>
            <person name="Gonzalez D.A."/>
            <person name="Hamid H."/>
            <person name="Hawkins E.S."/>
            <person name="Hirani K."/>
            <person name="Hogues M.E."/>
            <person name="Hollins B."/>
            <person name="Hsiao C.-H."/>
            <person name="Jabil R."/>
            <person name="James M.L."/>
            <person name="Jhangiani S.N."/>
            <person name="Johnson B."/>
            <person name="Johnson Q."/>
            <person name="Joshi V."/>
            <person name="Kalu J.B."/>
            <person name="Kam C."/>
            <person name="Kashfia A."/>
            <person name="Keebler J."/>
            <person name="Kisamo H."/>
            <person name="Kovar C.L."/>
            <person name="Lago L.A."/>
            <person name="Lai C.-Y."/>
            <person name="Laidlaw J."/>
            <person name="Lara F."/>
            <person name="Le T.-K."/>
            <person name="Lee S.L."/>
            <person name="Legall F.H."/>
            <person name="Lemon S.J."/>
            <person name="Lewis L.R."/>
            <person name="Li B."/>
            <person name="Liu Y."/>
            <person name="Liu Y.-S."/>
            <person name="Lopez J."/>
            <person name="Lozado R.J."/>
            <person name="Lu J."/>
            <person name="Madu R.C."/>
            <person name="Maheshwari M."/>
            <person name="Maheshwari R."/>
            <person name="Malloy K."/>
            <person name="Martinez E."/>
            <person name="Mathew T."/>
            <person name="Mercado I.C."/>
            <person name="Mercado C."/>
            <person name="Meyer B."/>
            <person name="Montgomery K."/>
            <person name="Morgan M.B."/>
            <person name="Munidasa M."/>
            <person name="Nazareth L.V."/>
            <person name="Nelson J."/>
            <person name="Ng B.M."/>
            <person name="Nguyen N.B."/>
            <person name="Nguyen P.Q."/>
            <person name="Nguyen T."/>
            <person name="Obregon M."/>
            <person name="Okwuonu G.O."/>
            <person name="Onwere C.G."/>
            <person name="Orozco G."/>
            <person name="Parra A."/>
            <person name="Patel S."/>
            <person name="Patil S."/>
            <person name="Perez A."/>
            <person name="Perez Y."/>
            <person name="Pham C."/>
            <person name="Primus E.L."/>
            <person name="Pu L.-L."/>
            <person name="Puazo M."/>
            <person name="Qin X."/>
            <person name="Quiroz J.B."/>
            <person name="Reese J."/>
            <person name="Richards S."/>
            <person name="Rives C.M."/>
            <person name="Robberts R."/>
            <person name="Ruiz S.J."/>
            <person name="Ruiz M.J."/>
            <person name="Santibanez J."/>
            <person name="Schneider B.W."/>
            <person name="Sisson I."/>
            <person name="Smith M."/>
            <person name="Sodergren E."/>
            <person name="Song X.-Z."/>
            <person name="Song B.B."/>
            <person name="Summersgill H."/>
            <person name="Thelus R."/>
            <person name="Thornton R.D."/>
            <person name="Trejos Z.Y."/>
            <person name="Usmani K."/>
            <person name="Vattathil S."/>
            <person name="Villasana D."/>
            <person name="Walker D.L."/>
            <person name="Wang S."/>
            <person name="Wang K."/>
            <person name="White C.S."/>
            <person name="Williams A.C."/>
            <person name="Williamson J."/>
            <person name="Wilson K."/>
            <person name="Woghiren I.O."/>
            <person name="Woodworth J.R."/>
            <person name="Worley K.C."/>
            <person name="Wright R.A."/>
            <person name="Wu W."/>
            <person name="Young L."/>
            <person name="Zhang L."/>
            <person name="Zhang J."/>
            <person name="Zhu Y."/>
            <person name="Muzny D.M."/>
            <person name="Weinstock G."/>
            <person name="Gibbs R.A."/>
        </authorList>
    </citation>
    <scope>NUCLEOTIDE SEQUENCE [LARGE SCALE GENOMIC DNA]</scope>
    <source>
        <strain evidence="3">LSR1</strain>
    </source>
</reference>
<feature type="compositionally biased region" description="Polar residues" evidence="1">
    <location>
        <begin position="177"/>
        <end position="192"/>
    </location>
</feature>